<evidence type="ECO:0000256" key="1">
    <source>
        <dbReference type="ARBA" id="ARBA00004651"/>
    </source>
</evidence>
<dbReference type="InterPro" id="IPR001750">
    <property type="entry name" value="ND/Mrp_TM"/>
</dbReference>
<keyword evidence="4 5" id="KW-0472">Membrane</keyword>
<feature type="transmembrane region" description="Helical" evidence="5">
    <location>
        <begin position="180"/>
        <end position="201"/>
    </location>
</feature>
<feature type="transmembrane region" description="Helical" evidence="5">
    <location>
        <begin position="441"/>
        <end position="462"/>
    </location>
</feature>
<dbReference type="NCBIfam" id="TIGR01770">
    <property type="entry name" value="NDH_I_N"/>
    <property type="match status" value="1"/>
</dbReference>
<comment type="subcellular location">
    <subcellularLocation>
        <location evidence="1 5">Cell membrane</location>
        <topology evidence="1 5">Multi-pass membrane protein</topology>
    </subcellularLocation>
    <subcellularLocation>
        <location evidence="6">Membrane</location>
        <topology evidence="6">Multi-pass membrane protein</topology>
    </subcellularLocation>
</comment>
<comment type="similarity">
    <text evidence="5">Belongs to the complex I subunit 2 family.</text>
</comment>
<dbReference type="AlphaFoldDB" id="A0A934MQW0"/>
<dbReference type="PANTHER" id="PTHR22773">
    <property type="entry name" value="NADH DEHYDROGENASE"/>
    <property type="match status" value="1"/>
</dbReference>
<keyword evidence="5" id="KW-0520">NAD</keyword>
<feature type="transmembrane region" description="Helical" evidence="5">
    <location>
        <begin position="398"/>
        <end position="421"/>
    </location>
</feature>
<keyword evidence="5" id="KW-0813">Transport</keyword>
<sequence>MYLNQPIYNQVSFSSFLFENDYLALIPEIFLISAGIFLLVYGCIFSTSSTYNFPILSTNIGWFVILTFIYTILLIYNAEINNAILLYNTLVIDDFTQFIKICCLLASAVTILISLDYLKAKSLNAFESMILILLATVGMLFLISSADFISLYLTIELQSLAFYVLAALKRNSEFSTEAGIKYFLLGAFSSGLLLFGCSLIYGFTGTISFSECAKLFAGTAGLSESISTSTFSIPACQLGIIFLLTGFLFKIAAAPFHMWSPDVYEGAPTPVTTFFTVTPKLAFFAAFLRLFLEGFYDLIDTWQTVIIISSSISMILGAFAALTQNKIKRFLAFSSISHAGYLLVGFACASIEGVQSLLLYLIVYIVMNIAVFAIILSGTRHTKNHTLSQIKYITDLAYLAKTNPLIAITFTITMFSMAGIPPFAGFYSKAFLFFSALSSNLGLLAILGILTSVLTCFYYIRLIRIMYFSIPKTWCNSVRIPRGNAYILALSFYFLTFFIFYPAPLYLVVHKAALALCI</sequence>
<dbReference type="InterPro" id="IPR010096">
    <property type="entry name" value="NADH-Q_OxRdtase_suN/2"/>
</dbReference>
<evidence type="ECO:0000256" key="2">
    <source>
        <dbReference type="ARBA" id="ARBA00022692"/>
    </source>
</evidence>
<evidence type="ECO:0000313" key="9">
    <source>
        <dbReference type="Proteomes" id="UP000640274"/>
    </source>
</evidence>
<keyword evidence="5" id="KW-0874">Quinone</keyword>
<comment type="caution">
    <text evidence="8">The sequence shown here is derived from an EMBL/GenBank/DDBJ whole genome shotgun (WGS) entry which is preliminary data.</text>
</comment>
<comment type="function">
    <text evidence="5">NDH-1 shuttles electrons from NADH, via FMN and iron-sulfur (Fe-S) centers, to quinones in the respiratory chain. The immediate electron acceptor for the enzyme in this species is believed to be a menaquinone. Couples the redox reaction to proton translocation (for every two electrons transferred, four hydrogen ions are translocated across the cytoplasmic membrane), and thus conserves the redox energy in a proton gradient.</text>
</comment>
<keyword evidence="9" id="KW-1185">Reference proteome</keyword>
<dbReference type="Proteomes" id="UP000640274">
    <property type="component" value="Unassembled WGS sequence"/>
</dbReference>
<keyword evidence="5" id="KW-1003">Cell membrane</keyword>
<dbReference type="HAMAP" id="MF_00445">
    <property type="entry name" value="NDH1_NuoN_1"/>
    <property type="match status" value="1"/>
</dbReference>
<feature type="transmembrane region" description="Helical" evidence="5">
    <location>
        <begin position="330"/>
        <end position="351"/>
    </location>
</feature>
<feature type="transmembrane region" description="Helical" evidence="5">
    <location>
        <begin position="238"/>
        <end position="259"/>
    </location>
</feature>
<name>A0A934MQW0_9BACL</name>
<dbReference type="EC" id="7.1.1.-" evidence="5"/>
<keyword evidence="3 5" id="KW-1133">Transmembrane helix</keyword>
<gene>
    <name evidence="5" type="primary">nuoN</name>
    <name evidence="8" type="ORF">JFN88_10580</name>
</gene>
<feature type="transmembrane region" description="Helical" evidence="5">
    <location>
        <begin position="483"/>
        <end position="501"/>
    </location>
</feature>
<dbReference type="GO" id="GO:0050136">
    <property type="term" value="F:NADH dehydrogenase (quinone) (non-electrogenic) activity"/>
    <property type="evidence" value="ECO:0007669"/>
    <property type="project" value="UniProtKB-UniRule"/>
</dbReference>
<dbReference type="GO" id="GO:0005886">
    <property type="term" value="C:plasma membrane"/>
    <property type="evidence" value="ECO:0007669"/>
    <property type="project" value="UniProtKB-SubCell"/>
</dbReference>
<evidence type="ECO:0000256" key="3">
    <source>
        <dbReference type="ARBA" id="ARBA00022989"/>
    </source>
</evidence>
<dbReference type="Pfam" id="PF00361">
    <property type="entry name" value="Proton_antipo_M"/>
    <property type="match status" value="1"/>
</dbReference>
<reference evidence="8" key="1">
    <citation type="submission" date="2020-12" db="EMBL/GenBank/DDBJ databases">
        <authorList>
            <person name="Huq M.A."/>
        </authorList>
    </citation>
    <scope>NUCLEOTIDE SEQUENCE</scope>
    <source>
        <strain evidence="8">MAHUQ-46</strain>
    </source>
</reference>
<evidence type="ECO:0000256" key="5">
    <source>
        <dbReference type="HAMAP-Rule" id="MF_00445"/>
    </source>
</evidence>
<accession>A0A934MQW0</accession>
<comment type="subunit">
    <text evidence="5">NDH-1 is composed of 14 different subunits. Subunits NuoA, H, J, K, L, M, N constitute the membrane sector of the complex.</text>
</comment>
<organism evidence="8 9">
    <name type="scientific">Paenibacillus roseus</name>
    <dbReference type="NCBI Taxonomy" id="2798579"/>
    <lineage>
        <taxon>Bacteria</taxon>
        <taxon>Bacillati</taxon>
        <taxon>Bacillota</taxon>
        <taxon>Bacilli</taxon>
        <taxon>Bacillales</taxon>
        <taxon>Paenibacillaceae</taxon>
        <taxon>Paenibacillus</taxon>
    </lineage>
</organism>
<feature type="transmembrane region" description="Helical" evidence="5">
    <location>
        <begin position="98"/>
        <end position="118"/>
    </location>
</feature>
<evidence type="ECO:0000256" key="6">
    <source>
        <dbReference type="RuleBase" id="RU000320"/>
    </source>
</evidence>
<keyword evidence="5" id="KW-1278">Translocase</keyword>
<evidence type="ECO:0000313" key="8">
    <source>
        <dbReference type="EMBL" id="MBJ6361734.1"/>
    </source>
</evidence>
<comment type="catalytic activity">
    <reaction evidence="5">
        <text>a quinone + NADH + 5 H(+)(in) = a quinol + NAD(+) + 4 H(+)(out)</text>
        <dbReference type="Rhea" id="RHEA:57888"/>
        <dbReference type="ChEBI" id="CHEBI:15378"/>
        <dbReference type="ChEBI" id="CHEBI:24646"/>
        <dbReference type="ChEBI" id="CHEBI:57540"/>
        <dbReference type="ChEBI" id="CHEBI:57945"/>
        <dbReference type="ChEBI" id="CHEBI:132124"/>
    </reaction>
</comment>
<evidence type="ECO:0000259" key="7">
    <source>
        <dbReference type="Pfam" id="PF00361"/>
    </source>
</evidence>
<evidence type="ECO:0000256" key="4">
    <source>
        <dbReference type="ARBA" id="ARBA00023136"/>
    </source>
</evidence>
<feature type="transmembrane region" description="Helical" evidence="5">
    <location>
        <begin position="125"/>
        <end position="143"/>
    </location>
</feature>
<feature type="transmembrane region" description="Helical" evidence="5">
    <location>
        <begin position="304"/>
        <end position="323"/>
    </location>
</feature>
<proteinExistence type="inferred from homology"/>
<feature type="domain" description="NADH:quinone oxidoreductase/Mrp antiporter transmembrane" evidence="7">
    <location>
        <begin position="145"/>
        <end position="455"/>
    </location>
</feature>
<dbReference type="GO" id="GO:0048038">
    <property type="term" value="F:quinone binding"/>
    <property type="evidence" value="ECO:0007669"/>
    <property type="project" value="UniProtKB-KW"/>
</dbReference>
<protein>
    <recommendedName>
        <fullName evidence="5">NADH-quinone oxidoreductase subunit N</fullName>
        <ecNumber evidence="5">7.1.1.-</ecNumber>
    </recommendedName>
    <alternativeName>
        <fullName evidence="5">NADH dehydrogenase I subunit N</fullName>
    </alternativeName>
    <alternativeName>
        <fullName evidence="5">NDH-1 subunit N</fullName>
    </alternativeName>
</protein>
<feature type="transmembrane region" description="Helical" evidence="5">
    <location>
        <begin position="357"/>
        <end position="377"/>
    </location>
</feature>
<keyword evidence="2 5" id="KW-0812">Transmembrane</keyword>
<feature type="transmembrane region" description="Helical" evidence="5">
    <location>
        <begin position="22"/>
        <end position="44"/>
    </location>
</feature>
<dbReference type="GO" id="GO:0042773">
    <property type="term" value="P:ATP synthesis coupled electron transport"/>
    <property type="evidence" value="ECO:0007669"/>
    <property type="project" value="InterPro"/>
</dbReference>
<dbReference type="GO" id="GO:0008137">
    <property type="term" value="F:NADH dehydrogenase (ubiquinone) activity"/>
    <property type="evidence" value="ECO:0007669"/>
    <property type="project" value="InterPro"/>
</dbReference>
<dbReference type="EMBL" id="JAELUP010000040">
    <property type="protein sequence ID" value="MBJ6361734.1"/>
    <property type="molecule type" value="Genomic_DNA"/>
</dbReference>
<feature type="transmembrane region" description="Helical" evidence="5">
    <location>
        <begin position="56"/>
        <end position="78"/>
    </location>
</feature>
<dbReference type="PRINTS" id="PR01434">
    <property type="entry name" value="NADHDHGNASE5"/>
</dbReference>